<protein>
    <recommendedName>
        <fullName evidence="2">Zinc finger ZPR1-type domain-containing protein</fullName>
    </recommendedName>
</protein>
<dbReference type="OrthoDB" id="202976at2759"/>
<sequence length="139" mass="15264">MVNPPQDPAFVAETSKEGKEEEKPDVQGAVQGGTPLQGQSTPLVLQDLGKTMGDDDNGIMEIPQSLCMACGESGTTRMILTKIPFFREVIVSSFECDSCGWTNNEVQFGGEIKERGCRFELKVRLRNWGGEGKARHEEV</sequence>
<evidence type="ECO:0000313" key="4">
    <source>
        <dbReference type="Proteomes" id="UP000355283"/>
    </source>
</evidence>
<dbReference type="GO" id="GO:0005634">
    <property type="term" value="C:nucleus"/>
    <property type="evidence" value="ECO:0007669"/>
    <property type="project" value="TreeGrafter"/>
</dbReference>
<dbReference type="FunFam" id="2.20.25.420:FF:000001">
    <property type="entry name" value="Zinc finger protein ZPR1"/>
    <property type="match status" value="1"/>
</dbReference>
<dbReference type="InterPro" id="IPR004457">
    <property type="entry name" value="Znf_ZPR1"/>
</dbReference>
<comment type="caution">
    <text evidence="3">The sequence shown here is derived from an EMBL/GenBank/DDBJ whole genome shotgun (WGS) entry which is preliminary data.</text>
</comment>
<dbReference type="Gene3D" id="2.20.25.420">
    <property type="entry name" value="ZPR1, zinc finger domain"/>
    <property type="match status" value="1"/>
</dbReference>
<reference evidence="3 4" key="1">
    <citation type="submission" date="2019-01" db="EMBL/GenBank/DDBJ databases">
        <title>Nuclear Genome Assembly of the Microalgal Biofuel strain Nannochloropsis salina CCMP1776.</title>
        <authorList>
            <person name="Hovde B."/>
        </authorList>
    </citation>
    <scope>NUCLEOTIDE SEQUENCE [LARGE SCALE GENOMIC DNA]</scope>
    <source>
        <strain evidence="3 4">CCMP1776</strain>
    </source>
</reference>
<proteinExistence type="predicted"/>
<feature type="compositionally biased region" description="Basic and acidic residues" evidence="1">
    <location>
        <begin position="14"/>
        <end position="25"/>
    </location>
</feature>
<dbReference type="InterPro" id="IPR042452">
    <property type="entry name" value="ZPR1_Znf1/2"/>
</dbReference>
<evidence type="ECO:0000313" key="3">
    <source>
        <dbReference type="EMBL" id="TFJ83397.1"/>
    </source>
</evidence>
<dbReference type="PANTHER" id="PTHR10876:SF0">
    <property type="entry name" value="ZINC FINGER PROTEIN ZPR1"/>
    <property type="match status" value="1"/>
</dbReference>
<keyword evidence="4" id="KW-1185">Reference proteome</keyword>
<dbReference type="EMBL" id="SDOX01000038">
    <property type="protein sequence ID" value="TFJ83397.1"/>
    <property type="molecule type" value="Genomic_DNA"/>
</dbReference>
<dbReference type="GO" id="GO:0008270">
    <property type="term" value="F:zinc ion binding"/>
    <property type="evidence" value="ECO:0007669"/>
    <property type="project" value="InterPro"/>
</dbReference>
<dbReference type="Proteomes" id="UP000355283">
    <property type="component" value="Unassembled WGS sequence"/>
</dbReference>
<dbReference type="Pfam" id="PF03367">
    <property type="entry name" value="Zn_ribbon_ZPR1"/>
    <property type="match status" value="1"/>
</dbReference>
<dbReference type="InterPro" id="IPR040141">
    <property type="entry name" value="ZPR1"/>
</dbReference>
<accession>A0A4D9CYY2</accession>
<dbReference type="SMART" id="SM00709">
    <property type="entry name" value="Zpr1"/>
    <property type="match status" value="1"/>
</dbReference>
<organism evidence="3 4">
    <name type="scientific">Nannochloropsis salina CCMP1776</name>
    <dbReference type="NCBI Taxonomy" id="1027361"/>
    <lineage>
        <taxon>Eukaryota</taxon>
        <taxon>Sar</taxon>
        <taxon>Stramenopiles</taxon>
        <taxon>Ochrophyta</taxon>
        <taxon>Eustigmatophyceae</taxon>
        <taxon>Eustigmatales</taxon>
        <taxon>Monodopsidaceae</taxon>
        <taxon>Microchloropsis</taxon>
        <taxon>Microchloropsis salina</taxon>
    </lineage>
</organism>
<name>A0A4D9CYY2_9STRA</name>
<feature type="region of interest" description="Disordered" evidence="1">
    <location>
        <begin position="1"/>
        <end position="40"/>
    </location>
</feature>
<dbReference type="AlphaFoldDB" id="A0A4D9CYY2"/>
<feature type="domain" description="Zinc finger ZPR1-type" evidence="2">
    <location>
        <begin position="65"/>
        <end position="137"/>
    </location>
</feature>
<dbReference type="PANTHER" id="PTHR10876">
    <property type="entry name" value="ZINC FINGER PROTEIN ZPR1"/>
    <property type="match status" value="1"/>
</dbReference>
<evidence type="ECO:0000256" key="1">
    <source>
        <dbReference type="SAM" id="MobiDB-lite"/>
    </source>
</evidence>
<evidence type="ECO:0000259" key="2">
    <source>
        <dbReference type="SMART" id="SM00709"/>
    </source>
</evidence>
<gene>
    <name evidence="3" type="ORF">NSK_005302</name>
</gene>